<evidence type="ECO:0000256" key="4">
    <source>
        <dbReference type="ARBA" id="ARBA00022519"/>
    </source>
</evidence>
<evidence type="ECO:0000259" key="10">
    <source>
        <dbReference type="PROSITE" id="PS50893"/>
    </source>
</evidence>
<evidence type="ECO:0000313" key="13">
    <source>
        <dbReference type="Proteomes" id="UP000186895"/>
    </source>
</evidence>
<evidence type="ECO:0000256" key="7">
    <source>
        <dbReference type="ARBA" id="ARBA00022967"/>
    </source>
</evidence>
<dbReference type="SUPFAM" id="SSF52540">
    <property type="entry name" value="P-loop containing nucleoside triphosphate hydrolases"/>
    <property type="match status" value="1"/>
</dbReference>
<evidence type="ECO:0000256" key="9">
    <source>
        <dbReference type="PROSITE-ProRule" id="PRU01213"/>
    </source>
</evidence>
<sequence>MSLQLHLKHHYPGFTLDLDLDWDAKGICALFGPSGCGKSTLLRLIAGTEKPAQGQVRFHDQTWYDSTKNLWIPPQKRDIGVVFQDGRLFPNMSVADNLAFADAYSRRGPDVDRDWVIETLQLPPLLQRSPETLSGGQRQRVALARALFSRPKLLLMDEPLSALDHSSRQLILELIKQLHDLHRLPMLYVTHSADEVLRLADRLICLQQGQICADGDPATLLSEADAGLPGDQALLRGTVTELDNRFALAAVECDAQLPPIWVPSGKLQQGDAVTLSIHARDVAIALEPITDTSVQNQLPIQILELHPLDDTRMRVKVQFGPGTLPVTLTRRACEQLKLEPGTRATALVKSVALDY</sequence>
<evidence type="ECO:0000256" key="2">
    <source>
        <dbReference type="ARBA" id="ARBA00022475"/>
    </source>
</evidence>
<gene>
    <name evidence="12" type="ORF">SAMN05421647_101323</name>
</gene>
<keyword evidence="8" id="KW-0472">Membrane</keyword>
<dbReference type="InterPro" id="IPR050334">
    <property type="entry name" value="Molybdenum_import_ModC"/>
</dbReference>
<evidence type="ECO:0000256" key="6">
    <source>
        <dbReference type="ARBA" id="ARBA00022840"/>
    </source>
</evidence>
<dbReference type="InterPro" id="IPR003593">
    <property type="entry name" value="AAA+_ATPase"/>
</dbReference>
<evidence type="ECO:0000256" key="8">
    <source>
        <dbReference type="ARBA" id="ARBA00023136"/>
    </source>
</evidence>
<dbReference type="EMBL" id="FTMN01000001">
    <property type="protein sequence ID" value="SIP91502.1"/>
    <property type="molecule type" value="Genomic_DNA"/>
</dbReference>
<dbReference type="InterPro" id="IPR011868">
    <property type="entry name" value="ModC_ABC_ATP-bd"/>
</dbReference>
<dbReference type="PROSITE" id="PS00211">
    <property type="entry name" value="ABC_TRANSPORTER_1"/>
    <property type="match status" value="1"/>
</dbReference>
<dbReference type="InterPro" id="IPR005116">
    <property type="entry name" value="Transp-assoc_OB_typ1"/>
</dbReference>
<dbReference type="Pfam" id="PF03459">
    <property type="entry name" value="TOBE"/>
    <property type="match status" value="1"/>
</dbReference>
<dbReference type="GO" id="GO:0016020">
    <property type="term" value="C:membrane"/>
    <property type="evidence" value="ECO:0007669"/>
    <property type="project" value="InterPro"/>
</dbReference>
<dbReference type="SMART" id="SM00382">
    <property type="entry name" value="AAA"/>
    <property type="match status" value="1"/>
</dbReference>
<dbReference type="eggNOG" id="COG4148">
    <property type="taxonomic scope" value="Bacteria"/>
</dbReference>
<dbReference type="PANTHER" id="PTHR43514">
    <property type="entry name" value="ABC TRANSPORTER I FAMILY MEMBER 10"/>
    <property type="match status" value="1"/>
</dbReference>
<dbReference type="Gene3D" id="3.40.50.300">
    <property type="entry name" value="P-loop containing nucleotide triphosphate hydrolases"/>
    <property type="match status" value="1"/>
</dbReference>
<dbReference type="SUPFAM" id="SSF50331">
    <property type="entry name" value="MOP-like"/>
    <property type="match status" value="1"/>
</dbReference>
<dbReference type="RefSeq" id="WP_076460284.1">
    <property type="nucleotide sequence ID" value="NZ_FTMN01000001.1"/>
</dbReference>
<dbReference type="InterPro" id="IPR004606">
    <property type="entry name" value="Mop_domain"/>
</dbReference>
<dbReference type="Proteomes" id="UP000186895">
    <property type="component" value="Unassembled WGS sequence"/>
</dbReference>
<dbReference type="GO" id="GO:0015098">
    <property type="term" value="F:molybdate ion transmembrane transporter activity"/>
    <property type="evidence" value="ECO:0007669"/>
    <property type="project" value="InterPro"/>
</dbReference>
<evidence type="ECO:0000259" key="11">
    <source>
        <dbReference type="PROSITE" id="PS51866"/>
    </source>
</evidence>
<keyword evidence="4" id="KW-0997">Cell inner membrane</keyword>
<keyword evidence="13" id="KW-1185">Reference proteome</keyword>
<protein>
    <submittedName>
        <fullName evidence="12">Molybdate transport system ATP-binding protein</fullName>
    </submittedName>
</protein>
<dbReference type="AlphaFoldDB" id="A0A1N6NHJ3"/>
<keyword evidence="3 9" id="KW-0500">Molybdenum</keyword>
<dbReference type="NCBIfam" id="TIGR02142">
    <property type="entry name" value="modC_ABC"/>
    <property type="match status" value="1"/>
</dbReference>
<dbReference type="GO" id="GO:0140359">
    <property type="term" value="F:ABC-type transporter activity"/>
    <property type="evidence" value="ECO:0007669"/>
    <property type="project" value="InterPro"/>
</dbReference>
<evidence type="ECO:0000256" key="5">
    <source>
        <dbReference type="ARBA" id="ARBA00022741"/>
    </source>
</evidence>
<dbReference type="InterPro" id="IPR017871">
    <property type="entry name" value="ABC_transporter-like_CS"/>
</dbReference>
<dbReference type="Pfam" id="PF00005">
    <property type="entry name" value="ABC_tran"/>
    <property type="match status" value="1"/>
</dbReference>
<feature type="domain" description="ABC transporter" evidence="10">
    <location>
        <begin position="1"/>
        <end position="233"/>
    </location>
</feature>
<dbReference type="InterPro" id="IPR008995">
    <property type="entry name" value="Mo/tungstate-bd_C_term_dom"/>
</dbReference>
<keyword evidence="6 12" id="KW-0067">ATP-binding</keyword>
<dbReference type="InterPro" id="IPR003439">
    <property type="entry name" value="ABC_transporter-like_ATP-bd"/>
</dbReference>
<keyword evidence="1" id="KW-0813">Transport</keyword>
<keyword evidence="2" id="KW-1003">Cell membrane</keyword>
<evidence type="ECO:0000256" key="3">
    <source>
        <dbReference type="ARBA" id="ARBA00022505"/>
    </source>
</evidence>
<organism evidence="12 13">
    <name type="scientific">Marinobacterium stanieri</name>
    <dbReference type="NCBI Taxonomy" id="49186"/>
    <lineage>
        <taxon>Bacteria</taxon>
        <taxon>Pseudomonadati</taxon>
        <taxon>Pseudomonadota</taxon>
        <taxon>Gammaproteobacteria</taxon>
        <taxon>Oceanospirillales</taxon>
        <taxon>Oceanospirillaceae</taxon>
        <taxon>Marinobacterium</taxon>
    </lineage>
</organism>
<dbReference type="STRING" id="49186.SAMN05421647_101323"/>
<reference evidence="13" key="1">
    <citation type="submission" date="2017-01" db="EMBL/GenBank/DDBJ databases">
        <authorList>
            <person name="Varghese N."/>
            <person name="Submissions S."/>
        </authorList>
    </citation>
    <scope>NUCLEOTIDE SEQUENCE [LARGE SCALE GENOMIC DNA]</scope>
    <source>
        <strain evidence="13">DSM 7027</strain>
    </source>
</reference>
<dbReference type="Gene3D" id="2.40.50.100">
    <property type="match status" value="1"/>
</dbReference>
<keyword evidence="5" id="KW-0547">Nucleotide-binding</keyword>
<dbReference type="PROSITE" id="PS51866">
    <property type="entry name" value="MOP"/>
    <property type="match status" value="1"/>
</dbReference>
<feature type="domain" description="Mop" evidence="11">
    <location>
        <begin position="291"/>
        <end position="355"/>
    </location>
</feature>
<evidence type="ECO:0000313" key="12">
    <source>
        <dbReference type="EMBL" id="SIP91502.1"/>
    </source>
</evidence>
<name>A0A1N6NHJ3_9GAMM</name>
<dbReference type="GO" id="GO:0005524">
    <property type="term" value="F:ATP binding"/>
    <property type="evidence" value="ECO:0007669"/>
    <property type="project" value="UniProtKB-KW"/>
</dbReference>
<accession>A0A1N6NHJ3</accession>
<proteinExistence type="predicted"/>
<dbReference type="GO" id="GO:0016887">
    <property type="term" value="F:ATP hydrolysis activity"/>
    <property type="evidence" value="ECO:0007669"/>
    <property type="project" value="InterPro"/>
</dbReference>
<evidence type="ECO:0000256" key="1">
    <source>
        <dbReference type="ARBA" id="ARBA00022448"/>
    </source>
</evidence>
<dbReference type="PROSITE" id="PS50893">
    <property type="entry name" value="ABC_TRANSPORTER_2"/>
    <property type="match status" value="1"/>
</dbReference>
<keyword evidence="7" id="KW-1278">Translocase</keyword>
<dbReference type="InterPro" id="IPR027417">
    <property type="entry name" value="P-loop_NTPase"/>
</dbReference>
<dbReference type="PANTHER" id="PTHR43514:SF4">
    <property type="entry name" value="ABC TRANSPORTER I FAMILY MEMBER 10"/>
    <property type="match status" value="1"/>
</dbReference>